<evidence type="ECO:0000256" key="1">
    <source>
        <dbReference type="ARBA" id="ARBA00010688"/>
    </source>
</evidence>
<keyword evidence="3" id="KW-0418">Kinase</keyword>
<protein>
    <recommendedName>
        <fullName evidence="4">Carbohydrate kinase PfkB domain-containing protein</fullName>
    </recommendedName>
</protein>
<dbReference type="PANTHER" id="PTHR43320:SF3">
    <property type="entry name" value="CARBOHYDRATE KINASE PFKB DOMAIN-CONTAINING PROTEIN"/>
    <property type="match status" value="1"/>
</dbReference>
<feature type="non-terminal residue" evidence="5">
    <location>
        <position position="73"/>
    </location>
</feature>
<dbReference type="EMBL" id="UINC01224896">
    <property type="protein sequence ID" value="SVE54706.1"/>
    <property type="molecule type" value="Genomic_DNA"/>
</dbReference>
<dbReference type="InterPro" id="IPR011611">
    <property type="entry name" value="PfkB_dom"/>
</dbReference>
<comment type="similarity">
    <text evidence="1">Belongs to the carbohydrate kinase PfkB family.</text>
</comment>
<dbReference type="Gene3D" id="3.40.1190.30">
    <property type="match status" value="1"/>
</dbReference>
<organism evidence="5">
    <name type="scientific">marine metagenome</name>
    <dbReference type="NCBI Taxonomy" id="408172"/>
    <lineage>
        <taxon>unclassified sequences</taxon>
        <taxon>metagenomes</taxon>
        <taxon>ecological metagenomes</taxon>
    </lineage>
</organism>
<dbReference type="AlphaFoldDB" id="A0A383ECZ5"/>
<sequence>MVVKSGRDSKGNEFKARPELTCGGSAANTAMILSQLGVSVAFVGAVGRDAFGNIVAGSLSAAGVDISKLIQLD</sequence>
<dbReference type="Pfam" id="PF00294">
    <property type="entry name" value="PfkB"/>
    <property type="match status" value="1"/>
</dbReference>
<dbReference type="SUPFAM" id="SSF53613">
    <property type="entry name" value="Ribokinase-like"/>
    <property type="match status" value="1"/>
</dbReference>
<dbReference type="GO" id="GO:0016301">
    <property type="term" value="F:kinase activity"/>
    <property type="evidence" value="ECO:0007669"/>
    <property type="project" value="UniProtKB-KW"/>
</dbReference>
<name>A0A383ECZ5_9ZZZZ</name>
<evidence type="ECO:0000256" key="2">
    <source>
        <dbReference type="ARBA" id="ARBA00022679"/>
    </source>
</evidence>
<evidence type="ECO:0000313" key="5">
    <source>
        <dbReference type="EMBL" id="SVE54706.1"/>
    </source>
</evidence>
<proteinExistence type="inferred from homology"/>
<dbReference type="PROSITE" id="PS00583">
    <property type="entry name" value="PFKB_KINASES_1"/>
    <property type="match status" value="1"/>
</dbReference>
<accession>A0A383ECZ5</accession>
<reference evidence="5" key="1">
    <citation type="submission" date="2018-05" db="EMBL/GenBank/DDBJ databases">
        <authorList>
            <person name="Lanie J.A."/>
            <person name="Ng W.-L."/>
            <person name="Kazmierczak K.M."/>
            <person name="Andrzejewski T.M."/>
            <person name="Davidsen T.M."/>
            <person name="Wayne K.J."/>
            <person name="Tettelin H."/>
            <person name="Glass J.I."/>
            <person name="Rusch D."/>
            <person name="Podicherti R."/>
            <person name="Tsui H.-C.T."/>
            <person name="Winkler M.E."/>
        </authorList>
    </citation>
    <scope>NUCLEOTIDE SEQUENCE</scope>
</reference>
<dbReference type="InterPro" id="IPR029056">
    <property type="entry name" value="Ribokinase-like"/>
</dbReference>
<gene>
    <name evidence="5" type="ORF">METZ01_LOCUS507560</name>
</gene>
<evidence type="ECO:0000256" key="3">
    <source>
        <dbReference type="ARBA" id="ARBA00022777"/>
    </source>
</evidence>
<evidence type="ECO:0000259" key="4">
    <source>
        <dbReference type="Pfam" id="PF00294"/>
    </source>
</evidence>
<feature type="domain" description="Carbohydrate kinase PfkB" evidence="4">
    <location>
        <begin position="17"/>
        <end position="71"/>
    </location>
</feature>
<dbReference type="PANTHER" id="PTHR43320">
    <property type="entry name" value="SUGAR KINASE"/>
    <property type="match status" value="1"/>
</dbReference>
<keyword evidence="2" id="KW-0808">Transferase</keyword>
<dbReference type="InterPro" id="IPR052700">
    <property type="entry name" value="Carb_kinase_PfkB-like"/>
</dbReference>
<dbReference type="InterPro" id="IPR002173">
    <property type="entry name" value="Carboh/pur_kinase_PfkB_CS"/>
</dbReference>